<keyword evidence="2" id="KW-1185">Reference proteome</keyword>
<dbReference type="InterPro" id="IPR021247">
    <property type="entry name" value="DUF2785"/>
</dbReference>
<dbReference type="RefSeq" id="WP_094253594.1">
    <property type="nucleotide sequence ID" value="NZ_JBHLXL010000002.1"/>
</dbReference>
<dbReference type="AlphaFoldDB" id="A0A235F5T1"/>
<dbReference type="Proteomes" id="UP000215059">
    <property type="component" value="Unassembled WGS sequence"/>
</dbReference>
<reference evidence="1 2" key="1">
    <citation type="submission" date="2017-07" db="EMBL/GenBank/DDBJ databases">
        <title>Fictibacillus sp. nov. GDSW-R2A3 Genome sequencing and assembly.</title>
        <authorList>
            <person name="Mayilraj S."/>
        </authorList>
    </citation>
    <scope>NUCLEOTIDE SEQUENCE [LARGE SCALE GENOMIC DNA]</scope>
    <source>
        <strain evidence="1 2">GDSW-R2A3</strain>
    </source>
</reference>
<organism evidence="1 2">
    <name type="scientific">Fictibacillus aquaticus</name>
    <dbReference type="NCBI Taxonomy" id="2021314"/>
    <lineage>
        <taxon>Bacteria</taxon>
        <taxon>Bacillati</taxon>
        <taxon>Bacillota</taxon>
        <taxon>Bacilli</taxon>
        <taxon>Bacillales</taxon>
        <taxon>Fictibacillaceae</taxon>
        <taxon>Fictibacillus</taxon>
    </lineage>
</organism>
<evidence type="ECO:0008006" key="3">
    <source>
        <dbReference type="Google" id="ProtNLM"/>
    </source>
</evidence>
<protein>
    <recommendedName>
        <fullName evidence="3">DUF2785 domain-containing protein</fullName>
    </recommendedName>
</protein>
<accession>A0A235F5T1</accession>
<comment type="caution">
    <text evidence="1">The sequence shown here is derived from an EMBL/GenBank/DDBJ whole genome shotgun (WGS) entry which is preliminary data.</text>
</comment>
<proteinExistence type="predicted"/>
<gene>
    <name evidence="1" type="ORF">CGZ90_16330</name>
</gene>
<sequence>MTVLNTVLLKEKLENLDVKNIEQDEAFQLALEMMNHIGDTDPVLRDKLIYSTMFKMIRGKMFTENQLEQLLLLSVDESHLFNGLGEEGMDSVFTRTFSVLITALAVSIHNEHPFLSETVFHNVKEKVLSYARGENDIRGYVDEKGWAHSVAHMADCLDELAINHATTKADLTDILHIAQLKLMEPRKVFDTEEDERMVTAVCAVMKRGLHTREELLTWLESWSDYKKTEDYNQNYTLKINTKHFLRSLYFRLDGTYAVEREDIEKVLKLL</sequence>
<dbReference type="OrthoDB" id="7619731at2"/>
<name>A0A235F5T1_9BACL</name>
<evidence type="ECO:0000313" key="1">
    <source>
        <dbReference type="EMBL" id="OYD56578.1"/>
    </source>
</evidence>
<evidence type="ECO:0000313" key="2">
    <source>
        <dbReference type="Proteomes" id="UP000215059"/>
    </source>
</evidence>
<dbReference type="EMBL" id="NOII01000011">
    <property type="protein sequence ID" value="OYD56578.1"/>
    <property type="molecule type" value="Genomic_DNA"/>
</dbReference>
<dbReference type="Pfam" id="PF10978">
    <property type="entry name" value="DUF2785"/>
    <property type="match status" value="1"/>
</dbReference>